<proteinExistence type="predicted"/>
<dbReference type="EMBL" id="VJMI01011176">
    <property type="protein sequence ID" value="KAF0753538.1"/>
    <property type="molecule type" value="Genomic_DNA"/>
</dbReference>
<dbReference type="VEuPathDB" id="FungiDB:H257_00814"/>
<dbReference type="SUPFAM" id="SSF47473">
    <property type="entry name" value="EF-hand"/>
    <property type="match status" value="1"/>
</dbReference>
<dbReference type="Proteomes" id="UP000469452">
    <property type="component" value="Unassembled WGS sequence"/>
</dbReference>
<accession>A0A6A5A1U6</accession>
<evidence type="ECO:0000313" key="3">
    <source>
        <dbReference type="Proteomes" id="UP000469452"/>
    </source>
</evidence>
<evidence type="ECO:0000313" key="2">
    <source>
        <dbReference type="EMBL" id="KAF0753538.1"/>
    </source>
</evidence>
<reference evidence="2 3" key="1">
    <citation type="submission" date="2019-06" db="EMBL/GenBank/DDBJ databases">
        <title>Genomics analysis of Aphanomyces spp. identifies a new class of oomycete effector associated with host adaptation.</title>
        <authorList>
            <person name="Gaulin E."/>
        </authorList>
    </citation>
    <scope>NUCLEOTIDE SEQUENCE [LARGE SCALE GENOMIC DNA]</scope>
    <source>
        <strain evidence="2 3">E</strain>
    </source>
</reference>
<sequence>MFKRKKAAPVAGVAVDPVAAALGDPKAVATKFPQCAWFFSASWACTDMSTFPDTVKDIKAMQAQFATWIDQANGSNERYVTTTEAPSDVVVKQPEVVLCGLFALAIYARSGNTVPFHEYVEVLTLFHPKTSFLNKQKAMFQLYDVDRDGVVSPDDAHHVLTRYLDFNVDVVETIATSMRPFMKTSAVGLTPVEFNQMVTESEVLSAMTIL</sequence>
<dbReference type="Gene3D" id="1.10.238.10">
    <property type="entry name" value="EF-hand"/>
    <property type="match status" value="1"/>
</dbReference>
<gene>
    <name evidence="2" type="ORF">AaE_005672</name>
</gene>
<feature type="domain" description="EF-hand" evidence="1">
    <location>
        <begin position="131"/>
        <end position="166"/>
    </location>
</feature>
<evidence type="ECO:0000259" key="1">
    <source>
        <dbReference type="PROSITE" id="PS50222"/>
    </source>
</evidence>
<dbReference type="AlphaFoldDB" id="A0A6A5A1U6"/>
<comment type="caution">
    <text evidence="2">The sequence shown here is derived from an EMBL/GenBank/DDBJ whole genome shotgun (WGS) entry which is preliminary data.</text>
</comment>
<dbReference type="InterPro" id="IPR011992">
    <property type="entry name" value="EF-hand-dom_pair"/>
</dbReference>
<dbReference type="GO" id="GO:0005509">
    <property type="term" value="F:calcium ion binding"/>
    <property type="evidence" value="ECO:0007669"/>
    <property type="project" value="InterPro"/>
</dbReference>
<dbReference type="PROSITE" id="PS50222">
    <property type="entry name" value="EF_HAND_2"/>
    <property type="match status" value="1"/>
</dbReference>
<name>A0A6A5A1U6_APHAT</name>
<organism evidence="2 3">
    <name type="scientific">Aphanomyces astaci</name>
    <name type="common">Crayfish plague agent</name>
    <dbReference type="NCBI Taxonomy" id="112090"/>
    <lineage>
        <taxon>Eukaryota</taxon>
        <taxon>Sar</taxon>
        <taxon>Stramenopiles</taxon>
        <taxon>Oomycota</taxon>
        <taxon>Saprolegniomycetes</taxon>
        <taxon>Saprolegniales</taxon>
        <taxon>Verrucalvaceae</taxon>
        <taxon>Aphanomyces</taxon>
    </lineage>
</organism>
<protein>
    <recommendedName>
        <fullName evidence="1">EF-hand domain-containing protein</fullName>
    </recommendedName>
</protein>
<dbReference type="InterPro" id="IPR002048">
    <property type="entry name" value="EF_hand_dom"/>
</dbReference>